<dbReference type="Gene3D" id="1.20.1560.10">
    <property type="entry name" value="ABC transporter type 1, transmembrane domain"/>
    <property type="match status" value="1"/>
</dbReference>
<evidence type="ECO:0000256" key="1">
    <source>
        <dbReference type="ARBA" id="ARBA00004651"/>
    </source>
</evidence>
<evidence type="ECO:0000313" key="11">
    <source>
        <dbReference type="Proteomes" id="UP001595833"/>
    </source>
</evidence>
<dbReference type="PANTHER" id="PTHR24221:SF654">
    <property type="entry name" value="ATP-BINDING CASSETTE SUB-FAMILY B MEMBER 6"/>
    <property type="match status" value="1"/>
</dbReference>
<feature type="transmembrane region" description="Helical" evidence="7">
    <location>
        <begin position="53"/>
        <end position="73"/>
    </location>
</feature>
<dbReference type="GO" id="GO:0005524">
    <property type="term" value="F:ATP binding"/>
    <property type="evidence" value="ECO:0007669"/>
    <property type="project" value="UniProtKB-KW"/>
</dbReference>
<evidence type="ECO:0000256" key="6">
    <source>
        <dbReference type="ARBA" id="ARBA00023136"/>
    </source>
</evidence>
<feature type="transmembrane region" description="Helical" evidence="7">
    <location>
        <begin position="241"/>
        <end position="267"/>
    </location>
</feature>
<keyword evidence="5 7" id="KW-1133">Transmembrane helix</keyword>
<dbReference type="InterPro" id="IPR003439">
    <property type="entry name" value="ABC_transporter-like_ATP-bd"/>
</dbReference>
<evidence type="ECO:0000259" key="8">
    <source>
        <dbReference type="PROSITE" id="PS50893"/>
    </source>
</evidence>
<feature type="transmembrane region" description="Helical" evidence="7">
    <location>
        <begin position="21"/>
        <end position="41"/>
    </location>
</feature>
<evidence type="ECO:0000256" key="2">
    <source>
        <dbReference type="ARBA" id="ARBA00022692"/>
    </source>
</evidence>
<dbReference type="PROSITE" id="PS50929">
    <property type="entry name" value="ABC_TM1F"/>
    <property type="match status" value="1"/>
</dbReference>
<dbReference type="EMBL" id="JBHSJB010000025">
    <property type="protein sequence ID" value="MFC5056959.1"/>
    <property type="molecule type" value="Genomic_DNA"/>
</dbReference>
<reference evidence="11" key="1">
    <citation type="journal article" date="2019" name="Int. J. Syst. Evol. Microbiol.">
        <title>The Global Catalogue of Microorganisms (GCM) 10K type strain sequencing project: providing services to taxonomists for standard genome sequencing and annotation.</title>
        <authorList>
            <consortium name="The Broad Institute Genomics Platform"/>
            <consortium name="The Broad Institute Genome Sequencing Center for Infectious Disease"/>
            <person name="Wu L."/>
            <person name="Ma J."/>
        </authorList>
    </citation>
    <scope>NUCLEOTIDE SEQUENCE [LARGE SCALE GENOMIC DNA]</scope>
    <source>
        <strain evidence="11">KCTC 12848</strain>
    </source>
</reference>
<dbReference type="Gene3D" id="3.40.50.300">
    <property type="entry name" value="P-loop containing nucleotide triphosphate hydrolases"/>
    <property type="match status" value="1"/>
</dbReference>
<protein>
    <submittedName>
        <fullName evidence="10">ABC transporter ATP-binding protein</fullName>
    </submittedName>
</protein>
<dbReference type="SMART" id="SM00382">
    <property type="entry name" value="AAA"/>
    <property type="match status" value="1"/>
</dbReference>
<dbReference type="InterPro" id="IPR003593">
    <property type="entry name" value="AAA+_ATPase"/>
</dbReference>
<evidence type="ECO:0000259" key="9">
    <source>
        <dbReference type="PROSITE" id="PS50929"/>
    </source>
</evidence>
<organism evidence="10 11">
    <name type="scientific">Saccharothrix xinjiangensis</name>
    <dbReference type="NCBI Taxonomy" id="204798"/>
    <lineage>
        <taxon>Bacteria</taxon>
        <taxon>Bacillati</taxon>
        <taxon>Actinomycetota</taxon>
        <taxon>Actinomycetes</taxon>
        <taxon>Pseudonocardiales</taxon>
        <taxon>Pseudonocardiaceae</taxon>
        <taxon>Saccharothrix</taxon>
    </lineage>
</organism>
<dbReference type="RefSeq" id="WP_344039146.1">
    <property type="nucleotide sequence ID" value="NZ_BAAAKE010000014.1"/>
</dbReference>
<feature type="domain" description="ABC transporter" evidence="8">
    <location>
        <begin position="333"/>
        <end position="575"/>
    </location>
</feature>
<dbReference type="Pfam" id="PF00664">
    <property type="entry name" value="ABC_membrane"/>
    <property type="match status" value="1"/>
</dbReference>
<evidence type="ECO:0000313" key="10">
    <source>
        <dbReference type="EMBL" id="MFC5056959.1"/>
    </source>
</evidence>
<dbReference type="InterPro" id="IPR039421">
    <property type="entry name" value="Type_1_exporter"/>
</dbReference>
<keyword evidence="6 7" id="KW-0472">Membrane</keyword>
<dbReference type="Pfam" id="PF00005">
    <property type="entry name" value="ABC_tran"/>
    <property type="match status" value="1"/>
</dbReference>
<name>A0ABV9Y3S5_9PSEU</name>
<evidence type="ECO:0000256" key="5">
    <source>
        <dbReference type="ARBA" id="ARBA00022989"/>
    </source>
</evidence>
<dbReference type="SUPFAM" id="SSF90123">
    <property type="entry name" value="ABC transporter transmembrane region"/>
    <property type="match status" value="1"/>
</dbReference>
<dbReference type="PROSITE" id="PS00211">
    <property type="entry name" value="ABC_TRANSPORTER_1"/>
    <property type="match status" value="1"/>
</dbReference>
<dbReference type="InterPro" id="IPR027417">
    <property type="entry name" value="P-loop_NTPase"/>
</dbReference>
<evidence type="ECO:0000256" key="7">
    <source>
        <dbReference type="SAM" id="Phobius"/>
    </source>
</evidence>
<comment type="caution">
    <text evidence="10">The sequence shown here is derived from an EMBL/GenBank/DDBJ whole genome shotgun (WGS) entry which is preliminary data.</text>
</comment>
<keyword evidence="11" id="KW-1185">Reference proteome</keyword>
<keyword evidence="3" id="KW-0547">Nucleotide-binding</keyword>
<dbReference type="Proteomes" id="UP001595833">
    <property type="component" value="Unassembled WGS sequence"/>
</dbReference>
<dbReference type="PROSITE" id="PS50893">
    <property type="entry name" value="ABC_TRANSPORTER_2"/>
    <property type="match status" value="1"/>
</dbReference>
<dbReference type="InterPro" id="IPR011527">
    <property type="entry name" value="ABC1_TM_dom"/>
</dbReference>
<feature type="transmembrane region" description="Helical" evidence="7">
    <location>
        <begin position="131"/>
        <end position="152"/>
    </location>
</feature>
<dbReference type="InterPro" id="IPR036640">
    <property type="entry name" value="ABC1_TM_sf"/>
</dbReference>
<dbReference type="InterPro" id="IPR017871">
    <property type="entry name" value="ABC_transporter-like_CS"/>
</dbReference>
<comment type="subcellular location">
    <subcellularLocation>
        <location evidence="1">Cell membrane</location>
        <topology evidence="1">Multi-pass membrane protein</topology>
    </subcellularLocation>
</comment>
<dbReference type="PANTHER" id="PTHR24221">
    <property type="entry name" value="ATP-BINDING CASSETTE SUB-FAMILY B"/>
    <property type="match status" value="1"/>
</dbReference>
<keyword evidence="4 10" id="KW-0067">ATP-binding</keyword>
<evidence type="ECO:0000256" key="4">
    <source>
        <dbReference type="ARBA" id="ARBA00022840"/>
    </source>
</evidence>
<proteinExistence type="predicted"/>
<dbReference type="SUPFAM" id="SSF52540">
    <property type="entry name" value="P-loop containing nucleoside triphosphate hydrolases"/>
    <property type="match status" value="1"/>
</dbReference>
<gene>
    <name evidence="10" type="ORF">ACFPFM_24830</name>
</gene>
<feature type="domain" description="ABC transmembrane type-1" evidence="9">
    <location>
        <begin position="21"/>
        <end position="299"/>
    </location>
</feature>
<keyword evidence="2 7" id="KW-0812">Transmembrane</keyword>
<evidence type="ECO:0000256" key="3">
    <source>
        <dbReference type="ARBA" id="ARBA00022741"/>
    </source>
</evidence>
<accession>A0ABV9Y3S5</accession>
<sequence>MIREFLSVLDDRDAKPARGHLALLVCYAVLHGIVFVLLVPVLRALFAGDLSTAWTWIAVLAGVTAVTCVVHYAQSMYGFDVGLKMTRALHRRLGDHVAALPLGWFSGNRVGRLGQLATTGVWEVTGLPAHLIRPLVMAVVTPATIAVAMLFFDWRMALALVLGAPVIYVGYRVTSRLLVRTEHEIDAAAAEFGGRAVEFAQNQAVLRACGRAESGYRALDDAIERQHEVGTRQIRVGVPALLLFAVSVQLVVAAVFVVGVSLALGASLGVPELLALLVLVTRFVDPIVATAELGAAMRAAGNSLGRIREVLETPPLPEPAGDAALPGGERFDIEFDDVRFAYEGQGGGDGAADGRAALAGAAFRIPAGTTTALVGPSGSGKSTVVRLIARFWDVDGGAVRIGGADVRDIPTERLMALIAPVFQDVYLFDATIEENIRIGRPTATEAEVREAGRLARVDEIAERLPDGWRSRVGEGGAVLSGGERQRVSLARAILKDAPIVLLDEATAALDPRNEVAVQQSLATMSGRTKLIIAHRLRTIVHADQIIFLDGGEPVEIGTHEQLLAADGRYARFWRDRNRARGWRLVKGGGAR</sequence>